<dbReference type="AlphaFoldDB" id="A0A2H4U689"/>
<organism evidence="2 3">
    <name type="scientific">Methanobrevibacter smithii</name>
    <dbReference type="NCBI Taxonomy" id="2173"/>
    <lineage>
        <taxon>Archaea</taxon>
        <taxon>Methanobacteriati</taxon>
        <taxon>Methanobacteriota</taxon>
        <taxon>Methanomada group</taxon>
        <taxon>Methanobacteria</taxon>
        <taxon>Methanobacteriales</taxon>
        <taxon>Methanobacteriaceae</taxon>
        <taxon>Methanobrevibacter</taxon>
    </lineage>
</organism>
<gene>
    <name evidence="2" type="ORF">BK798_04000</name>
</gene>
<dbReference type="Pfam" id="PF08241">
    <property type="entry name" value="Methyltransf_11"/>
    <property type="match status" value="1"/>
</dbReference>
<dbReference type="GeneID" id="35118511"/>
<name>A0A2H4U689_METSM</name>
<dbReference type="CDD" id="cd02440">
    <property type="entry name" value="AdoMet_MTases"/>
    <property type="match status" value="1"/>
</dbReference>
<dbReference type="SUPFAM" id="SSF53335">
    <property type="entry name" value="S-adenosyl-L-methionine-dependent methyltransferases"/>
    <property type="match status" value="1"/>
</dbReference>
<dbReference type="PANTHER" id="PTHR43861:SF1">
    <property type="entry name" value="TRANS-ACONITATE 2-METHYLTRANSFERASE"/>
    <property type="match status" value="1"/>
</dbReference>
<sequence>MNNKSFWNRYASVYDKIIGNKINNNEMFNFILKYTGKDDRLIEAACGTGAFTCLLSPNLGEIIAFDYSEEMVKKAKNKTKNLNNVEVSVGDLNNINYEDNYFNVALAANVLHLLDKPETAISELTRVVKDNGILILPTYVKGNTFQRLMLKTLKLFIFESNEWSKNEYLCFLKNHDLEILDYDVFNAGQPLCVAIIKNSK</sequence>
<evidence type="ECO:0000259" key="1">
    <source>
        <dbReference type="Pfam" id="PF08241"/>
    </source>
</evidence>
<accession>A0A2H4U689</accession>
<dbReference type="EMBL" id="CP017803">
    <property type="protein sequence ID" value="ATZ59640.1"/>
    <property type="molecule type" value="Genomic_DNA"/>
</dbReference>
<dbReference type="InterPro" id="IPR029063">
    <property type="entry name" value="SAM-dependent_MTases_sf"/>
</dbReference>
<dbReference type="Proteomes" id="UP000232133">
    <property type="component" value="Chromosome"/>
</dbReference>
<dbReference type="GO" id="GO:0032259">
    <property type="term" value="P:methylation"/>
    <property type="evidence" value="ECO:0007669"/>
    <property type="project" value="UniProtKB-KW"/>
</dbReference>
<keyword evidence="2" id="KW-0489">Methyltransferase</keyword>
<feature type="domain" description="Methyltransferase type 11" evidence="1">
    <location>
        <begin position="43"/>
        <end position="136"/>
    </location>
</feature>
<evidence type="ECO:0000313" key="3">
    <source>
        <dbReference type="Proteomes" id="UP000232133"/>
    </source>
</evidence>
<protein>
    <submittedName>
        <fullName evidence="2">SAM-dependent methyltransferase</fullName>
    </submittedName>
</protein>
<reference evidence="2 3" key="1">
    <citation type="submission" date="2016-10" db="EMBL/GenBank/DDBJ databases">
        <authorList>
            <person name="Varghese N."/>
        </authorList>
    </citation>
    <scope>NUCLEOTIDE SEQUENCE [LARGE SCALE GENOMIC DNA]</scope>
    <source>
        <strain evidence="2 3">KB11</strain>
    </source>
</reference>
<keyword evidence="2" id="KW-0808">Transferase</keyword>
<proteinExistence type="predicted"/>
<dbReference type="GO" id="GO:0008757">
    <property type="term" value="F:S-adenosylmethionine-dependent methyltransferase activity"/>
    <property type="evidence" value="ECO:0007669"/>
    <property type="project" value="InterPro"/>
</dbReference>
<dbReference type="InterPro" id="IPR013216">
    <property type="entry name" value="Methyltransf_11"/>
</dbReference>
<dbReference type="Gene3D" id="3.40.50.150">
    <property type="entry name" value="Vaccinia Virus protein VP39"/>
    <property type="match status" value="1"/>
</dbReference>
<dbReference type="RefSeq" id="WP_100815418.1">
    <property type="nucleotide sequence ID" value="NZ_CP017803.1"/>
</dbReference>
<dbReference type="PANTHER" id="PTHR43861">
    <property type="entry name" value="TRANS-ACONITATE 2-METHYLTRANSFERASE-RELATED"/>
    <property type="match status" value="1"/>
</dbReference>
<evidence type="ECO:0000313" key="2">
    <source>
        <dbReference type="EMBL" id="ATZ59640.1"/>
    </source>
</evidence>